<dbReference type="AlphaFoldDB" id="Q1QJQ2"/>
<keyword evidence="3" id="KW-1185">Reference proteome</keyword>
<dbReference type="Proteomes" id="UP000001953">
    <property type="component" value="Chromosome"/>
</dbReference>
<proteinExistence type="predicted"/>
<name>Q1QJQ2_NITHX</name>
<dbReference type="Gene3D" id="3.90.550.10">
    <property type="entry name" value="Spore Coat Polysaccharide Biosynthesis Protein SpsA, Chain A"/>
    <property type="match status" value="1"/>
</dbReference>
<dbReference type="eggNOG" id="COG1208">
    <property type="taxonomic scope" value="Bacteria"/>
</dbReference>
<reference evidence="2 3" key="1">
    <citation type="submission" date="2006-03" db="EMBL/GenBank/DDBJ databases">
        <title>Complete sequence of chromosome of Nitrobacter hamburgensis X14.</title>
        <authorList>
            <consortium name="US DOE Joint Genome Institute"/>
            <person name="Copeland A."/>
            <person name="Lucas S."/>
            <person name="Lapidus A."/>
            <person name="Barry K."/>
            <person name="Detter J.C."/>
            <person name="Glavina del Rio T."/>
            <person name="Hammon N."/>
            <person name="Israni S."/>
            <person name="Dalin E."/>
            <person name="Tice H."/>
            <person name="Pitluck S."/>
            <person name="Chain P."/>
            <person name="Malfatti S."/>
            <person name="Shin M."/>
            <person name="Vergez L."/>
            <person name="Schmutz J."/>
            <person name="Larimer F."/>
            <person name="Land M."/>
            <person name="Hauser L."/>
            <person name="Kyrpides N."/>
            <person name="Ivanova N."/>
            <person name="Ward B."/>
            <person name="Arp D."/>
            <person name="Klotz M."/>
            <person name="Stein L."/>
            <person name="O'Mullan G."/>
            <person name="Starkenburg S."/>
            <person name="Sayavedra L."/>
            <person name="Poret-Peterson A.T."/>
            <person name="Gentry M.E."/>
            <person name="Bruce D."/>
            <person name="Richardson P."/>
        </authorList>
    </citation>
    <scope>NUCLEOTIDE SEQUENCE [LARGE SCALE GENOMIC DNA]</scope>
    <source>
        <strain evidence="3">DSM 10229 / NCIMB 13809 / X14</strain>
    </source>
</reference>
<feature type="domain" description="Nucleotidyl transferase" evidence="1">
    <location>
        <begin position="5"/>
        <end position="206"/>
    </location>
</feature>
<evidence type="ECO:0000313" key="2">
    <source>
        <dbReference type="EMBL" id="ABE63545.1"/>
    </source>
</evidence>
<dbReference type="Pfam" id="PF00483">
    <property type="entry name" value="NTP_transferase"/>
    <property type="match status" value="1"/>
</dbReference>
<keyword evidence="2" id="KW-0808">Transferase</keyword>
<dbReference type="EMBL" id="CP000319">
    <property type="protein sequence ID" value="ABE63545.1"/>
    <property type="molecule type" value="Genomic_DNA"/>
</dbReference>
<dbReference type="CDD" id="cd02524">
    <property type="entry name" value="G1P_cytidylyltransferase"/>
    <property type="match status" value="1"/>
</dbReference>
<evidence type="ECO:0000259" key="1">
    <source>
        <dbReference type="Pfam" id="PF00483"/>
    </source>
</evidence>
<protein>
    <submittedName>
        <fullName evidence="2">Nucleotidyl transferase</fullName>
    </submittedName>
</protein>
<dbReference type="HOGENOM" id="CLU_029499_10_0_5"/>
<accession>Q1QJQ2</accession>
<dbReference type="SUPFAM" id="SSF53448">
    <property type="entry name" value="Nucleotide-diphospho-sugar transferases"/>
    <property type="match status" value="1"/>
</dbReference>
<dbReference type="InterPro" id="IPR005835">
    <property type="entry name" value="NTP_transferase_dom"/>
</dbReference>
<dbReference type="PANTHER" id="PTHR47183:SF1">
    <property type="entry name" value="GLUCOSE-1-PHOSPHATE CYTIDYLYLTRANSFERASE"/>
    <property type="match status" value="1"/>
</dbReference>
<dbReference type="InterPro" id="IPR029044">
    <property type="entry name" value="Nucleotide-diphossugar_trans"/>
</dbReference>
<dbReference type="InterPro" id="IPR013446">
    <property type="entry name" value="G1P_cyt_trans-like"/>
</dbReference>
<dbReference type="GO" id="GO:0047343">
    <property type="term" value="F:glucose-1-phosphate cytidylyltransferase activity"/>
    <property type="evidence" value="ECO:0007669"/>
    <property type="project" value="InterPro"/>
</dbReference>
<dbReference type="STRING" id="323097.Nham_2767"/>
<sequence>MASMKAVILAGGFGTRISEESHLRPKPMIEIGGKPILWHIMKMYSRHGINDFVICLGYKGYVIKEYFSNYFLHMSDVTFRMQSNQIDIHQHSVEPWNVTLVDTGEKSMTGGRLKRVAPYLADGTFCFTYGDGVSDIDITALIAHHRAAGRKATVTAVQPPGRYGALVIDDGAVKQFQEKPAGDGTWINGGFFVLELAAIDYIDSDLTVWEQEPLRRLAHENQLSAYQHTGFWQPMDTLREKSLLEDLWGSGKAPWKSW</sequence>
<organism evidence="2 3">
    <name type="scientific">Nitrobacter hamburgensis (strain DSM 10229 / NCIMB 13809 / X14)</name>
    <dbReference type="NCBI Taxonomy" id="323097"/>
    <lineage>
        <taxon>Bacteria</taxon>
        <taxon>Pseudomonadati</taxon>
        <taxon>Pseudomonadota</taxon>
        <taxon>Alphaproteobacteria</taxon>
        <taxon>Hyphomicrobiales</taxon>
        <taxon>Nitrobacteraceae</taxon>
        <taxon>Nitrobacter</taxon>
    </lineage>
</organism>
<dbReference type="PANTHER" id="PTHR47183">
    <property type="entry name" value="GLUCOSE-1-PHOSPHATE CYTIDYLYLTRANSFERASE-RELATED"/>
    <property type="match status" value="1"/>
</dbReference>
<gene>
    <name evidence="2" type="ordered locus">Nham_2767</name>
</gene>
<dbReference type="KEGG" id="nha:Nham_2767"/>
<dbReference type="InterPro" id="IPR046981">
    <property type="entry name" value="G1P_cyt_trans"/>
</dbReference>
<dbReference type="GO" id="GO:0009243">
    <property type="term" value="P:O antigen biosynthetic process"/>
    <property type="evidence" value="ECO:0007669"/>
    <property type="project" value="InterPro"/>
</dbReference>
<evidence type="ECO:0000313" key="3">
    <source>
        <dbReference type="Proteomes" id="UP000001953"/>
    </source>
</evidence>
<dbReference type="NCBIfam" id="TIGR02623">
    <property type="entry name" value="G1P_cyt_trans"/>
    <property type="match status" value="1"/>
</dbReference>